<feature type="compositionally biased region" description="Polar residues" evidence="1">
    <location>
        <begin position="299"/>
        <end position="309"/>
    </location>
</feature>
<evidence type="ECO:0000313" key="3">
    <source>
        <dbReference type="EMBL" id="MDY0405438.1"/>
    </source>
</evidence>
<feature type="domain" description="LysM" evidence="2">
    <location>
        <begin position="365"/>
        <end position="408"/>
    </location>
</feature>
<feature type="compositionally biased region" description="Basic and acidic residues" evidence="1">
    <location>
        <begin position="314"/>
        <end position="328"/>
    </location>
</feature>
<dbReference type="SMART" id="SM00257">
    <property type="entry name" value="LysM"/>
    <property type="match status" value="1"/>
</dbReference>
<name>A0ABU5CGJ2_9BACI</name>
<accession>A0ABU5CGJ2</accession>
<reference evidence="3 4" key="1">
    <citation type="submission" date="2023-10" db="EMBL/GenBank/DDBJ databases">
        <title>179-bfca-hs.</title>
        <authorList>
            <person name="Miliotis G."/>
            <person name="Sengupta P."/>
            <person name="Hameed A."/>
            <person name="Chuvochina M."/>
            <person name="Mcdonagh F."/>
            <person name="Simpson A.C."/>
            <person name="Singh N.K."/>
            <person name="Rekha P.D."/>
            <person name="Raman K."/>
            <person name="Hugenholtz P."/>
            <person name="Venkateswaran K."/>
        </authorList>
    </citation>
    <scope>NUCLEOTIDE SEQUENCE [LARGE SCALE GENOMIC DNA]</scope>
    <source>
        <strain evidence="3 4">179-BFC-A-HS</strain>
    </source>
</reference>
<dbReference type="Pfam" id="PF01476">
    <property type="entry name" value="LysM"/>
    <property type="match status" value="1"/>
</dbReference>
<proteinExistence type="predicted"/>
<sequence>MENEESVFQFDLRESIYFEDHQQVSEIAGISLEPEISIQTFGDYVSIRGVIALNGEYQPVDNSIVEQEHPTFEKHARRYMETVNELENGLAEFSHRFPVEISVPLNRIQNMDEVTVKIDTFDYELPDPSQLIIDADVTIHGIARSEETKETPGASQVFDEEFESFDFEFKQEKKESSEDEVFESFDDVFEPVEMQTTETSELPESRESSSELSSISKEVEGNSEIQPEVANNVEEESSQSGLSESEEGRWKWGKTSQSFEEFFAKKQEIESTSSNESSETDPVEVESSFYESYDDIAVESSTVESSSPYGNRIPENKIGEKEQEAEQEKEQEEEETDRKSGSTDVSYLSDLFHSREEKEEFASMKLCIVQDKDTLESIAERYQTTSMHIIKRNSLDSENISAGQLLYIPVRKKK</sequence>
<evidence type="ECO:0000259" key="2">
    <source>
        <dbReference type="PROSITE" id="PS51782"/>
    </source>
</evidence>
<gene>
    <name evidence="3" type="ORF">P5G51_008535</name>
</gene>
<dbReference type="InterPro" id="IPR048862">
    <property type="entry name" value="SPOCS_spoVID_N"/>
</dbReference>
<evidence type="ECO:0000313" key="4">
    <source>
        <dbReference type="Proteomes" id="UP001228376"/>
    </source>
</evidence>
<dbReference type="SUPFAM" id="SSF54106">
    <property type="entry name" value="LysM domain"/>
    <property type="match status" value="1"/>
</dbReference>
<dbReference type="Proteomes" id="UP001228376">
    <property type="component" value="Unassembled WGS sequence"/>
</dbReference>
<evidence type="ECO:0000256" key="1">
    <source>
        <dbReference type="SAM" id="MobiDB-lite"/>
    </source>
</evidence>
<feature type="region of interest" description="Disordered" evidence="1">
    <location>
        <begin position="170"/>
        <end position="345"/>
    </location>
</feature>
<keyword evidence="4" id="KW-1185">Reference proteome</keyword>
<dbReference type="InterPro" id="IPR018392">
    <property type="entry name" value="LysM"/>
</dbReference>
<dbReference type="Pfam" id="PF20918">
    <property type="entry name" value="SPOCS_spoVID-N"/>
    <property type="match status" value="1"/>
</dbReference>
<dbReference type="Gene3D" id="3.10.350.10">
    <property type="entry name" value="LysM domain"/>
    <property type="match status" value="1"/>
</dbReference>
<dbReference type="EMBL" id="JAROCA020000001">
    <property type="protein sequence ID" value="MDY0405438.1"/>
    <property type="molecule type" value="Genomic_DNA"/>
</dbReference>
<dbReference type="RefSeq" id="WP_306065541.1">
    <property type="nucleotide sequence ID" value="NZ_JAROCA020000001.1"/>
</dbReference>
<feature type="compositionally biased region" description="Acidic residues" evidence="1">
    <location>
        <begin position="177"/>
        <end position="190"/>
    </location>
</feature>
<protein>
    <submittedName>
        <fullName evidence="3">LysM peptidoglycan-binding domain-containing protein</fullName>
    </submittedName>
</protein>
<dbReference type="PROSITE" id="PS51782">
    <property type="entry name" value="LYSM"/>
    <property type="match status" value="1"/>
</dbReference>
<dbReference type="InterPro" id="IPR036779">
    <property type="entry name" value="LysM_dom_sf"/>
</dbReference>
<organism evidence="3 4">
    <name type="scientific">Tigheibacillus jepli</name>
    <dbReference type="NCBI Taxonomy" id="3035914"/>
    <lineage>
        <taxon>Bacteria</taxon>
        <taxon>Bacillati</taxon>
        <taxon>Bacillota</taxon>
        <taxon>Bacilli</taxon>
        <taxon>Bacillales</taxon>
        <taxon>Bacillaceae</taxon>
        <taxon>Tigheibacillus</taxon>
    </lineage>
</organism>
<comment type="caution">
    <text evidence="3">The sequence shown here is derived from an EMBL/GenBank/DDBJ whole genome shotgun (WGS) entry which is preliminary data.</text>
</comment>
<dbReference type="CDD" id="cd00118">
    <property type="entry name" value="LysM"/>
    <property type="match status" value="1"/>
</dbReference>